<proteinExistence type="predicted"/>
<dbReference type="Proteomes" id="UP000071859">
    <property type="component" value="Unassembled WGS sequence"/>
</dbReference>
<evidence type="ECO:0000313" key="1">
    <source>
        <dbReference type="EMBL" id="SAK90650.1"/>
    </source>
</evidence>
<gene>
    <name evidence="1" type="ORF">AWB78_04851</name>
</gene>
<accession>A0A158D8G2</accession>
<evidence type="ECO:0000313" key="2">
    <source>
        <dbReference type="Proteomes" id="UP000071859"/>
    </source>
</evidence>
<protein>
    <submittedName>
        <fullName evidence="1">Uncharacterized protein</fullName>
    </submittedName>
</protein>
<dbReference type="EMBL" id="FCOX02000028">
    <property type="protein sequence ID" value="SAK90650.1"/>
    <property type="molecule type" value="Genomic_DNA"/>
</dbReference>
<dbReference type="AlphaFoldDB" id="A0A158D8G2"/>
<keyword evidence="2" id="KW-1185">Reference proteome</keyword>
<reference evidence="1" key="1">
    <citation type="submission" date="2016-01" db="EMBL/GenBank/DDBJ databases">
        <authorList>
            <person name="Peeters C."/>
        </authorList>
    </citation>
    <scope>NUCLEOTIDE SEQUENCE</scope>
    <source>
        <strain evidence="1">LMG 29321</strain>
    </source>
</reference>
<name>A0A158D8G2_9BURK</name>
<sequence>MPTLSAICCWVRPDSFRQPCRMSSTFKGAQERNVQQTRLLLNEMGSLSTVGIGGVAVFIEEVQPVCQAHERVNRKLRSATTPRPHQPESAK</sequence>
<organism evidence="1 2">
    <name type="scientific">Caballeronia calidae</name>
    <dbReference type="NCBI Taxonomy" id="1777139"/>
    <lineage>
        <taxon>Bacteria</taxon>
        <taxon>Pseudomonadati</taxon>
        <taxon>Pseudomonadota</taxon>
        <taxon>Betaproteobacteria</taxon>
        <taxon>Burkholderiales</taxon>
        <taxon>Burkholderiaceae</taxon>
        <taxon>Caballeronia</taxon>
    </lineage>
</organism>
<comment type="caution">
    <text evidence="1">The sequence shown here is derived from an EMBL/GenBank/DDBJ whole genome shotgun (WGS) entry which is preliminary data.</text>
</comment>